<dbReference type="EMBL" id="MT142206">
    <property type="protein sequence ID" value="QJA76123.1"/>
    <property type="molecule type" value="Genomic_DNA"/>
</dbReference>
<evidence type="ECO:0000313" key="1">
    <source>
        <dbReference type="EMBL" id="QJA66756.1"/>
    </source>
</evidence>
<dbReference type="EMBL" id="MT141560">
    <property type="protein sequence ID" value="QJA66756.1"/>
    <property type="molecule type" value="Genomic_DNA"/>
</dbReference>
<dbReference type="AlphaFoldDB" id="A0A6M3K1B8"/>
<organism evidence="2">
    <name type="scientific">viral metagenome</name>
    <dbReference type="NCBI Taxonomy" id="1070528"/>
    <lineage>
        <taxon>unclassified sequences</taxon>
        <taxon>metagenomes</taxon>
        <taxon>organismal metagenomes</taxon>
    </lineage>
</organism>
<proteinExistence type="predicted"/>
<sequence length="724" mass="71419">MADNITLNAGSGGATLATDDDGTAQHQYVKLEFGADGVFTQVDASNPLPVDLGANNDVTVTGTVTANLGTIAGIALDATLAAQSAKLPATLGQKTKAAALAVTLASDEDALAVTAASLPLPTGAATAANQTTGNTSLATIAGDTTSIDGKITACNTGAVVVSSGAITETNSGAIKTAVEIIDNAVAASGGATGSGVVLMGKDSISGTASNLLSESGYLQIRNMNTTTSGVYIRPGTGVNLNTSAIGGTVAISAQQPGYSTLNLGKRVDDAAGVVDVGVANLAVRDDALGGLTPIEGDYANLRVDANGALWVIPSGTVTVDGSGVVQPVSGTVAVTGVATETTLAAQSAKLPAALGQKAMAASMAVVLASDQSAIPVTGAGGGTQYDEDDGHTTGDTGTMALAVRNDSDASLCGTTLDYTPLQVDANGFLKVNIKAGAGSGGTAMTDDAAFTAGTTNITPAGAMFDDVAPDSVDEGDGGVLRMSANRNLYATLRDAAGNERGANVDASNQLTVVEENSATIAGDTTSIDGKITACNTGAVVVSSGAITETNSGAIKTAVETIDNAISGSEMQVDVVAALPVGTNAIGKLAANSGVDIGDVDVTSLPDSIDGPGAPVIVSYTTDDINLAAATANQVLVAAQGADTQIWVYALVGTADDDGTISIQDEDDTALSGVMPVAANGGFAINPSGNFAMPWIKVATNKALECDTLVCAFDGIITWAKVDVS</sequence>
<name>A0A6M3K1B8_9ZZZZ</name>
<gene>
    <name evidence="2" type="ORF">MM415A01576_0002</name>
    <name evidence="1" type="ORF">MM415B00334_0009</name>
</gene>
<reference evidence="2" key="1">
    <citation type="submission" date="2020-03" db="EMBL/GenBank/DDBJ databases">
        <title>The deep terrestrial virosphere.</title>
        <authorList>
            <person name="Holmfeldt K."/>
            <person name="Nilsson E."/>
            <person name="Simone D."/>
            <person name="Lopez-Fernandez M."/>
            <person name="Wu X."/>
            <person name="de Brujin I."/>
            <person name="Lundin D."/>
            <person name="Andersson A."/>
            <person name="Bertilsson S."/>
            <person name="Dopson M."/>
        </authorList>
    </citation>
    <scope>NUCLEOTIDE SEQUENCE</scope>
    <source>
        <strain evidence="2">MM415A01576</strain>
        <strain evidence="1">MM415B00334</strain>
    </source>
</reference>
<accession>A0A6M3K1B8</accession>
<protein>
    <submittedName>
        <fullName evidence="2">Uncharacterized protein</fullName>
    </submittedName>
</protein>
<evidence type="ECO:0000313" key="2">
    <source>
        <dbReference type="EMBL" id="QJA76123.1"/>
    </source>
</evidence>